<dbReference type="Proteomes" id="UP000437065">
    <property type="component" value="Unassembled WGS sequence"/>
</dbReference>
<dbReference type="InterPro" id="IPR002789">
    <property type="entry name" value="HerA_central"/>
</dbReference>
<feature type="compositionally biased region" description="Basic and acidic residues" evidence="6">
    <location>
        <begin position="393"/>
        <end position="403"/>
    </location>
</feature>
<dbReference type="GO" id="GO:0043138">
    <property type="term" value="F:3'-5' DNA helicase activity"/>
    <property type="evidence" value="ECO:0007669"/>
    <property type="project" value="UniProtKB-EC"/>
</dbReference>
<dbReference type="AlphaFoldDB" id="A0A6B0T770"/>
<comment type="caution">
    <text evidence="9">The sequence shown here is derived from an EMBL/GenBank/DDBJ whole genome shotgun (WGS) entry which is preliminary data.</text>
</comment>
<dbReference type="PANTHER" id="PTHR42957:SF1">
    <property type="entry name" value="HELICASE MJ1565-RELATED"/>
    <property type="match status" value="1"/>
</dbReference>
<feature type="compositionally biased region" description="Gly residues" evidence="6">
    <location>
        <begin position="355"/>
        <end position="365"/>
    </location>
</feature>
<comment type="catalytic activity">
    <reaction evidence="4">
        <text>ATP + H2O = ADP + phosphate + H(+)</text>
        <dbReference type="Rhea" id="RHEA:13065"/>
        <dbReference type="ChEBI" id="CHEBI:15377"/>
        <dbReference type="ChEBI" id="CHEBI:15378"/>
        <dbReference type="ChEBI" id="CHEBI:30616"/>
        <dbReference type="ChEBI" id="CHEBI:43474"/>
        <dbReference type="ChEBI" id="CHEBI:456216"/>
        <dbReference type="EC" id="5.6.2.4"/>
    </reaction>
</comment>
<feature type="compositionally biased region" description="Basic and acidic residues" evidence="6">
    <location>
        <begin position="413"/>
        <end position="428"/>
    </location>
</feature>
<dbReference type="EMBL" id="WUUS01000008">
    <property type="protein sequence ID" value="MXR42349.1"/>
    <property type="molecule type" value="Genomic_DNA"/>
</dbReference>
<feature type="compositionally biased region" description="Basic and acidic residues" evidence="6">
    <location>
        <begin position="444"/>
        <end position="463"/>
    </location>
</feature>
<keyword evidence="10" id="KW-1185">Reference proteome</keyword>
<comment type="catalytic activity">
    <reaction evidence="2">
        <text>Couples ATP hydrolysis with the unwinding of duplex DNA by translocating in the 3'-5' direction.</text>
        <dbReference type="EC" id="5.6.2.4"/>
    </reaction>
</comment>
<organism evidence="9 10">
    <name type="scientific">Halobaculum saliterrae</name>
    <dbReference type="NCBI Taxonomy" id="2073113"/>
    <lineage>
        <taxon>Archaea</taxon>
        <taxon>Methanobacteriati</taxon>
        <taxon>Methanobacteriota</taxon>
        <taxon>Stenosarchaea group</taxon>
        <taxon>Halobacteria</taxon>
        <taxon>Halobacteriales</taxon>
        <taxon>Haloferacaceae</taxon>
        <taxon>Halobaculum</taxon>
    </lineage>
</organism>
<sequence length="629" mass="68015">MSDETITVADVSDGTGGESELSAGTPISLPVVEILTGRGFITGKSGSGKSNTASVVIEKLLDGGYPCLIVDSDGEYYGLKEEYEILHAGADDECDIQVSAEHAEKLAALALEENVPIILDVSGYLDEDEASELIRETARQLFAKEKKLKKPFLMLVEECHEYIPEGAGMDKTGKTLIKIGKRGRKHGLGIVGISQRPADVKKDFITQCDWLCWHRLTWDNDTKVVSRILGSEYGDAIEDMGDGEAFLMTDWAESIRRVQFHRKQTFDAGATPGLDDFERPDLKSVSGDLVSELQSITDERERTESELADLRQELDKKRQRITQLERELEEARDMSEMADTFAQALLQKADAPYRGGNGRSPGGGPAATAPGSHNGSAPEPQRRDGDAAFGGRPADDQAELHDYEDPEAASADARGDDGVDRAGDDRKRPAAAPAGNGAAAPAAADHDHESSETTESSAERTEEAANGDGGVETGASHERVANAVPPTDEVDISPARSRSGFDGVEDASAILDGDELRHREAVVAGFARAVESLEDVTREMLGAYRREGRATPVEAHRAADGSGDRRYAYARNKVLRRAGFVEHRSRGEYAYALPALVRRVYGEHTDEQDLVEVIAEIEARAGLDPDVAP</sequence>
<evidence type="ECO:0000256" key="4">
    <source>
        <dbReference type="ARBA" id="ARBA00048988"/>
    </source>
</evidence>
<dbReference type="PANTHER" id="PTHR42957">
    <property type="entry name" value="HELICASE MJ1565-RELATED"/>
    <property type="match status" value="1"/>
</dbReference>
<proteinExistence type="inferred from homology"/>
<feature type="domain" description="Helicase HerA central" evidence="7">
    <location>
        <begin position="23"/>
        <end position="111"/>
    </location>
</feature>
<comment type="similarity">
    <text evidence="1">Belongs to the HerA family.</text>
</comment>
<evidence type="ECO:0000256" key="6">
    <source>
        <dbReference type="SAM" id="MobiDB-lite"/>
    </source>
</evidence>
<dbReference type="Gene3D" id="3.40.50.300">
    <property type="entry name" value="P-loop containing nucleotide triphosphate hydrolases"/>
    <property type="match status" value="1"/>
</dbReference>
<dbReference type="GO" id="GO:0043139">
    <property type="term" value="F:5'-3' DNA helicase activity"/>
    <property type="evidence" value="ECO:0007669"/>
    <property type="project" value="UniProtKB-EC"/>
</dbReference>
<dbReference type="InterPro" id="IPR058885">
    <property type="entry name" value="WHD_halobact"/>
</dbReference>
<feature type="region of interest" description="Disordered" evidence="6">
    <location>
        <begin position="1"/>
        <end position="24"/>
    </location>
</feature>
<comment type="catalytic activity">
    <reaction evidence="3">
        <text>ATP + H2O = ADP + phosphate + H(+)</text>
        <dbReference type="Rhea" id="RHEA:13065"/>
        <dbReference type="ChEBI" id="CHEBI:15377"/>
        <dbReference type="ChEBI" id="CHEBI:15378"/>
        <dbReference type="ChEBI" id="CHEBI:30616"/>
        <dbReference type="ChEBI" id="CHEBI:43474"/>
        <dbReference type="ChEBI" id="CHEBI:456216"/>
        <dbReference type="EC" id="5.6.2.3"/>
    </reaction>
</comment>
<dbReference type="OrthoDB" id="242625at2157"/>
<reference evidence="9 10" key="1">
    <citation type="submission" date="2019-12" db="EMBL/GenBank/DDBJ databases">
        <title>Isolation and characterization of three novel carbon monoxide-oxidizing members of Halobacteria from salione crusts and soils.</title>
        <authorList>
            <person name="Myers M.R."/>
            <person name="King G.M."/>
        </authorList>
    </citation>
    <scope>NUCLEOTIDE SEQUENCE [LARGE SCALE GENOMIC DNA]</scope>
    <source>
        <strain evidence="9 10">WSA2</strain>
    </source>
</reference>
<feature type="compositionally biased region" description="Low complexity" evidence="6">
    <location>
        <begin position="430"/>
        <end position="443"/>
    </location>
</feature>
<evidence type="ECO:0000313" key="10">
    <source>
        <dbReference type="Proteomes" id="UP000437065"/>
    </source>
</evidence>
<dbReference type="InterPro" id="IPR027417">
    <property type="entry name" value="P-loop_NTPase"/>
</dbReference>
<evidence type="ECO:0000259" key="7">
    <source>
        <dbReference type="Pfam" id="PF01935"/>
    </source>
</evidence>
<dbReference type="InterPro" id="IPR008571">
    <property type="entry name" value="HerA-like"/>
</dbReference>
<evidence type="ECO:0000256" key="3">
    <source>
        <dbReference type="ARBA" id="ARBA00048954"/>
    </source>
</evidence>
<dbReference type="SUPFAM" id="SSF52540">
    <property type="entry name" value="P-loop containing nucleoside triphosphate hydrolases"/>
    <property type="match status" value="1"/>
</dbReference>
<evidence type="ECO:0000256" key="2">
    <source>
        <dbReference type="ARBA" id="ARBA00034617"/>
    </source>
</evidence>
<feature type="domain" description="Winged helix" evidence="8">
    <location>
        <begin position="509"/>
        <end position="621"/>
    </location>
</feature>
<dbReference type="Pfam" id="PF01935">
    <property type="entry name" value="DUF87"/>
    <property type="match status" value="1"/>
</dbReference>
<dbReference type="RefSeq" id="WP_159668426.1">
    <property type="nucleotide sequence ID" value="NZ_WUUS01000008.1"/>
</dbReference>
<gene>
    <name evidence="9" type="ORF">GRX01_13500</name>
</gene>
<keyword evidence="5" id="KW-0175">Coiled coil</keyword>
<accession>A0A6B0T770</accession>
<evidence type="ECO:0000259" key="8">
    <source>
        <dbReference type="Pfam" id="PF26491"/>
    </source>
</evidence>
<dbReference type="Pfam" id="PF26491">
    <property type="entry name" value="WH_Halo"/>
    <property type="match status" value="1"/>
</dbReference>
<protein>
    <submittedName>
        <fullName evidence="9">DUF87 domain-containing protein</fullName>
    </submittedName>
</protein>
<evidence type="ECO:0000256" key="1">
    <source>
        <dbReference type="ARBA" id="ARBA00007816"/>
    </source>
</evidence>
<feature type="coiled-coil region" evidence="5">
    <location>
        <begin position="293"/>
        <end position="334"/>
    </location>
</feature>
<evidence type="ECO:0000313" key="9">
    <source>
        <dbReference type="EMBL" id="MXR42349.1"/>
    </source>
</evidence>
<feature type="region of interest" description="Disordered" evidence="6">
    <location>
        <begin position="351"/>
        <end position="502"/>
    </location>
</feature>
<name>A0A6B0T770_9EURY</name>
<evidence type="ECO:0000256" key="5">
    <source>
        <dbReference type="SAM" id="Coils"/>
    </source>
</evidence>